<dbReference type="Pfam" id="PF03772">
    <property type="entry name" value="Competence"/>
    <property type="match status" value="1"/>
</dbReference>
<proteinExistence type="predicted"/>
<accession>A0ABY4RWB7</accession>
<comment type="catalytic activity">
    <reaction evidence="8">
        <text>3',5'-cyclic UMP + H2O = UMP + H(+)</text>
        <dbReference type="Rhea" id="RHEA:70575"/>
        <dbReference type="ChEBI" id="CHEBI:15377"/>
        <dbReference type="ChEBI" id="CHEBI:15378"/>
        <dbReference type="ChEBI" id="CHEBI:57865"/>
        <dbReference type="ChEBI" id="CHEBI:184387"/>
    </reaction>
    <physiologicalReaction direction="left-to-right" evidence="8">
        <dbReference type="Rhea" id="RHEA:70576"/>
    </physiologicalReaction>
</comment>
<evidence type="ECO:0000256" key="4">
    <source>
        <dbReference type="ARBA" id="ARBA00022989"/>
    </source>
</evidence>
<dbReference type="InterPro" id="IPR036866">
    <property type="entry name" value="RibonucZ/Hydroxyglut_hydro"/>
</dbReference>
<sequence length="872" mass="96569">MIRNRPVVAITLLWTFGYTIAYSLSGISWLSLYTTLIAAIAAVALWMLPIPGKTAVCGALVVVMAAGYYADYDGRNVSSLNPQAISQEAEAFTLEGVIADQVEVDGDKAAFTVQSADSRRERFAVSVKLLSRDEQAAAKTWQRADRVILQGTLQTPGEARNFDGFDYRRYLRFQHIHWQVSVKGAAQVQTASPDHWSWLQLLRWIDWFRSMLGDGMERLFPAAQSGFMKAMLIGLTNDIDPEQFQQFSQLGLTHIIAISGLHVAIFLACLLWTMRKLGFTRETYLITAMIAVPLYVAVTGAAPSIIRAGLMAVIGLYATYRQTLKDGLHTVLLVGLLMLLWEPYYLMNVSFQLSFLVTIGLIVGVPYANKLMPIRSRAWRDALSITIVAQIVSFPVSIYYFNQFSLLSLAANFVLVPVFSMFTMPGGTIALFVSFVWMPAGKALAWIVAQVNEWLFWVVSALSRWQLFQTIWPTPGIVWIIGYYAVWSLLVYSLLLRGGNGDSGNSAAESGPMLSAKGTQAKAGRLSANLAAKAGYCRLPLAVCMVCGMLAYAYEPDRWVQEGQVHFIDVGQGDSIFIRSPRSRSVILVDGGGTVSFHKPGNEWKQRSDPYEVGRKLLVPLLKQRGIHAIDYLIVTHQDADHIGGLQAVLEQIPVKQLLFNGTIKPNPGVETLFQTALANGVTLVKVYAGDILQVDEDTRLRFMYPLPASYTDGGIRVEKEQNTESVVFLMEMQGTRWLLTGDMEKPSETKVLELIEKDRIRGETATDKTPPLFPGTGPVDVLKVAHHGSKTSTTDAWLDAWRPQYAVISVGQYNTYGHPHPTVIARLGERGIPVLRTDADGEVQMSVKDGVIRVRTKLRSQIMKTGGNPLD</sequence>
<dbReference type="PANTHER" id="PTHR30619">
    <property type="entry name" value="DNA INTERNALIZATION/COMPETENCE PROTEIN COMEC/REC2"/>
    <property type="match status" value="1"/>
</dbReference>
<dbReference type="SMART" id="SM00849">
    <property type="entry name" value="Lactamase_B"/>
    <property type="match status" value="1"/>
</dbReference>
<evidence type="ECO:0000256" key="9">
    <source>
        <dbReference type="SAM" id="Phobius"/>
    </source>
</evidence>
<keyword evidence="2" id="KW-1003">Cell membrane</keyword>
<feature type="transmembrane region" description="Helical" evidence="9">
    <location>
        <begin position="55"/>
        <end position="72"/>
    </location>
</feature>
<dbReference type="InterPro" id="IPR001279">
    <property type="entry name" value="Metallo-B-lactamas"/>
</dbReference>
<reference evidence="11" key="1">
    <citation type="submission" date="2018-02" db="EMBL/GenBank/DDBJ databases">
        <authorList>
            <person name="Kim S.-K."/>
            <person name="Jung H.-I."/>
            <person name="Lee S.-W."/>
        </authorList>
    </citation>
    <scope>NUCLEOTIDE SEQUENCE</scope>
    <source>
        <strain evidence="11">SK3146</strain>
    </source>
</reference>
<dbReference type="InterPro" id="IPR052159">
    <property type="entry name" value="Competence_DNA_uptake"/>
</dbReference>
<dbReference type="InterPro" id="IPR004477">
    <property type="entry name" value="ComEC_N"/>
</dbReference>
<feature type="transmembrane region" description="Helical" evidence="9">
    <location>
        <begin position="283"/>
        <end position="298"/>
    </location>
</feature>
<comment type="function">
    <text evidence="7">Counteracts the endogenous Pycsar antiviral defense system. Phosphodiesterase that enables metal-dependent hydrolysis of host cyclic nucleotide Pycsar defense signals such as cCMP and cUMP.</text>
</comment>
<comment type="subcellular location">
    <subcellularLocation>
        <location evidence="1">Cell membrane</location>
        <topology evidence="1">Multi-pass membrane protein</topology>
    </subcellularLocation>
</comment>
<feature type="transmembrane region" description="Helical" evidence="9">
    <location>
        <begin position="413"/>
        <end position="437"/>
    </location>
</feature>
<feature type="transmembrane region" description="Helical" evidence="9">
    <location>
        <begin position="251"/>
        <end position="271"/>
    </location>
</feature>
<gene>
    <name evidence="11" type="ORF">SK3146_06242</name>
</gene>
<dbReference type="Proteomes" id="UP001057134">
    <property type="component" value="Chromosome"/>
</dbReference>
<keyword evidence="5 9" id="KW-0472">Membrane</keyword>
<evidence type="ECO:0000256" key="8">
    <source>
        <dbReference type="ARBA" id="ARBA00048505"/>
    </source>
</evidence>
<dbReference type="EMBL" id="CP027059">
    <property type="protein sequence ID" value="UQZ86949.1"/>
    <property type="molecule type" value="Genomic_DNA"/>
</dbReference>
<feature type="transmembrane region" description="Helical" evidence="9">
    <location>
        <begin position="7"/>
        <end position="24"/>
    </location>
</feature>
<dbReference type="Pfam" id="PF00753">
    <property type="entry name" value="Lactamase_B"/>
    <property type="match status" value="1"/>
</dbReference>
<dbReference type="NCBIfam" id="TIGR00361">
    <property type="entry name" value="ComEC_Rec2"/>
    <property type="match status" value="1"/>
</dbReference>
<evidence type="ECO:0000256" key="1">
    <source>
        <dbReference type="ARBA" id="ARBA00004651"/>
    </source>
</evidence>
<dbReference type="PANTHER" id="PTHR30619:SF1">
    <property type="entry name" value="RECOMBINATION PROTEIN 2"/>
    <property type="match status" value="1"/>
</dbReference>
<feature type="transmembrane region" description="Helical" evidence="9">
    <location>
        <begin position="535"/>
        <end position="554"/>
    </location>
</feature>
<feature type="transmembrane region" description="Helical" evidence="9">
    <location>
        <begin position="381"/>
        <end position="401"/>
    </location>
</feature>
<organism evidence="11 12">
    <name type="scientific">Paenibacillus konkukensis</name>
    <dbReference type="NCBI Taxonomy" id="2020716"/>
    <lineage>
        <taxon>Bacteria</taxon>
        <taxon>Bacillati</taxon>
        <taxon>Bacillota</taxon>
        <taxon>Bacilli</taxon>
        <taxon>Bacillales</taxon>
        <taxon>Paenibacillaceae</taxon>
        <taxon>Paenibacillus</taxon>
    </lineage>
</organism>
<dbReference type="InterPro" id="IPR035681">
    <property type="entry name" value="ComA-like_MBL"/>
</dbReference>
<dbReference type="Pfam" id="PF13567">
    <property type="entry name" value="DUF4131"/>
    <property type="match status" value="1"/>
</dbReference>
<evidence type="ECO:0000313" key="12">
    <source>
        <dbReference type="Proteomes" id="UP001057134"/>
    </source>
</evidence>
<feature type="domain" description="Metallo-beta-lactamase" evidence="10">
    <location>
        <begin position="572"/>
        <end position="787"/>
    </location>
</feature>
<feature type="transmembrane region" description="Helical" evidence="9">
    <location>
        <begin position="327"/>
        <end position="345"/>
    </location>
</feature>
<keyword evidence="3 9" id="KW-0812">Transmembrane</keyword>
<evidence type="ECO:0000313" key="11">
    <source>
        <dbReference type="EMBL" id="UQZ86949.1"/>
    </source>
</evidence>
<dbReference type="RefSeq" id="WP_249862447.1">
    <property type="nucleotide sequence ID" value="NZ_CP027059.1"/>
</dbReference>
<reference evidence="11" key="2">
    <citation type="journal article" date="2021" name="J Anim Sci Technol">
        <title>Complete genome sequence of Paenibacillus konkukensis sp. nov. SK3146 as a potential probiotic strain.</title>
        <authorList>
            <person name="Jung H.I."/>
            <person name="Park S."/>
            <person name="Niu K.M."/>
            <person name="Lee S.W."/>
            <person name="Kothari D."/>
            <person name="Yi K.J."/>
            <person name="Kim S.K."/>
        </authorList>
    </citation>
    <scope>NUCLEOTIDE SEQUENCE</scope>
    <source>
        <strain evidence="11">SK3146</strain>
    </source>
</reference>
<evidence type="ECO:0000256" key="3">
    <source>
        <dbReference type="ARBA" id="ARBA00022692"/>
    </source>
</evidence>
<keyword evidence="4 9" id="KW-1133">Transmembrane helix</keyword>
<dbReference type="CDD" id="cd07731">
    <property type="entry name" value="ComA-like_MBL-fold"/>
    <property type="match status" value="1"/>
</dbReference>
<evidence type="ECO:0000256" key="2">
    <source>
        <dbReference type="ARBA" id="ARBA00022475"/>
    </source>
</evidence>
<evidence type="ECO:0000256" key="5">
    <source>
        <dbReference type="ARBA" id="ARBA00023136"/>
    </source>
</evidence>
<dbReference type="SUPFAM" id="SSF56281">
    <property type="entry name" value="Metallo-hydrolase/oxidoreductase"/>
    <property type="match status" value="1"/>
</dbReference>
<feature type="transmembrane region" description="Helical" evidence="9">
    <location>
        <begin position="444"/>
        <end position="465"/>
    </location>
</feature>
<evidence type="ECO:0000256" key="7">
    <source>
        <dbReference type="ARBA" id="ARBA00034301"/>
    </source>
</evidence>
<dbReference type="InterPro" id="IPR025405">
    <property type="entry name" value="DUF4131"/>
</dbReference>
<evidence type="ECO:0000259" key="10">
    <source>
        <dbReference type="SMART" id="SM00849"/>
    </source>
</evidence>
<protein>
    <submittedName>
        <fullName evidence="11">ComEC family competence protein</fullName>
    </submittedName>
</protein>
<evidence type="ECO:0000256" key="6">
    <source>
        <dbReference type="ARBA" id="ARBA00034221"/>
    </source>
</evidence>
<keyword evidence="12" id="KW-1185">Reference proteome</keyword>
<dbReference type="NCBIfam" id="TIGR00360">
    <property type="entry name" value="ComEC_N-term"/>
    <property type="match status" value="1"/>
</dbReference>
<dbReference type="Gene3D" id="3.60.15.10">
    <property type="entry name" value="Ribonuclease Z/Hydroxyacylglutathione hydrolase-like"/>
    <property type="match status" value="1"/>
</dbReference>
<comment type="catalytic activity">
    <reaction evidence="6">
        <text>3',5'-cyclic CMP + H2O = CMP + H(+)</text>
        <dbReference type="Rhea" id="RHEA:72675"/>
        <dbReference type="ChEBI" id="CHEBI:15377"/>
        <dbReference type="ChEBI" id="CHEBI:15378"/>
        <dbReference type="ChEBI" id="CHEBI:58003"/>
        <dbReference type="ChEBI" id="CHEBI:60377"/>
    </reaction>
    <physiologicalReaction direction="left-to-right" evidence="6">
        <dbReference type="Rhea" id="RHEA:72676"/>
    </physiologicalReaction>
</comment>
<name>A0ABY4RWB7_9BACL</name>
<feature type="transmembrane region" description="Helical" evidence="9">
    <location>
        <begin position="351"/>
        <end position="369"/>
    </location>
</feature>
<feature type="transmembrane region" description="Helical" evidence="9">
    <location>
        <begin position="477"/>
        <end position="496"/>
    </location>
</feature>
<dbReference type="InterPro" id="IPR004797">
    <property type="entry name" value="Competence_ComEC/Rec2"/>
</dbReference>